<dbReference type="SUPFAM" id="SSF63748">
    <property type="entry name" value="Tudor/PWWP/MBT"/>
    <property type="match status" value="1"/>
</dbReference>
<feature type="compositionally biased region" description="Pro residues" evidence="8">
    <location>
        <begin position="1367"/>
        <end position="1385"/>
    </location>
</feature>
<keyword evidence="2" id="KW-0217">Developmental protein</keyword>
<name>A0A8N4IB63_ELAGV</name>
<feature type="region of interest" description="Disordered" evidence="8">
    <location>
        <begin position="113"/>
        <end position="176"/>
    </location>
</feature>
<feature type="compositionally biased region" description="Low complexity" evidence="8">
    <location>
        <begin position="833"/>
        <end position="847"/>
    </location>
</feature>
<dbReference type="InterPro" id="IPR008942">
    <property type="entry name" value="ENTH_VHS"/>
</dbReference>
<feature type="region of interest" description="Disordered" evidence="8">
    <location>
        <begin position="1191"/>
        <end position="1266"/>
    </location>
</feature>
<feature type="region of interest" description="Disordered" evidence="8">
    <location>
        <begin position="1348"/>
        <end position="1448"/>
    </location>
</feature>
<dbReference type="InterPro" id="IPR006569">
    <property type="entry name" value="CID_dom"/>
</dbReference>
<evidence type="ECO:0000256" key="8">
    <source>
        <dbReference type="SAM" id="MobiDB-lite"/>
    </source>
</evidence>
<dbReference type="OrthoDB" id="62853at2759"/>
<dbReference type="FunFam" id="1.25.40.90:FF:000037">
    <property type="entry name" value="Enhancer of ag-4 2"/>
    <property type="match status" value="1"/>
</dbReference>
<evidence type="ECO:0000256" key="3">
    <source>
        <dbReference type="ARBA" id="ARBA00022664"/>
    </source>
</evidence>
<dbReference type="PROSITE" id="PS51391">
    <property type="entry name" value="CID"/>
    <property type="match status" value="1"/>
</dbReference>
<feature type="compositionally biased region" description="Polar residues" evidence="8">
    <location>
        <begin position="122"/>
        <end position="133"/>
    </location>
</feature>
<gene>
    <name evidence="12" type="primary">LOC105055432</name>
</gene>
<feature type="region of interest" description="Disordered" evidence="8">
    <location>
        <begin position="761"/>
        <end position="787"/>
    </location>
</feature>
<dbReference type="Pfam" id="PF04818">
    <property type="entry name" value="CID"/>
    <property type="match status" value="1"/>
</dbReference>
<feature type="region of interest" description="Disordered" evidence="8">
    <location>
        <begin position="805"/>
        <end position="872"/>
    </location>
</feature>
<feature type="compositionally biased region" description="Basic and acidic residues" evidence="8">
    <location>
        <begin position="363"/>
        <end position="379"/>
    </location>
</feature>
<feature type="compositionally biased region" description="Pro residues" evidence="8">
    <location>
        <begin position="1196"/>
        <end position="1259"/>
    </location>
</feature>
<feature type="compositionally biased region" description="Low complexity" evidence="8">
    <location>
        <begin position="726"/>
        <end position="738"/>
    </location>
</feature>
<feature type="compositionally biased region" description="Basic and acidic residues" evidence="8">
    <location>
        <begin position="761"/>
        <end position="777"/>
    </location>
</feature>
<dbReference type="PANTHER" id="PTHR12550">
    <property type="entry name" value="HEPATOMA-DERIVED GROWTH FACTOR-RELATED"/>
    <property type="match status" value="1"/>
</dbReference>
<sequence length="1578" mass="172178">MAPGRRKGGARGKANDQLKLGDLVLAKVKGFPAWPAKISNPKDWGHSPDPKKCFVQFFGTSEIAFVAPADIQVFTNESKSKVIARCQRKTIKCFARAVEEICVAFEELRKKSSGELGEDAEGTSTGPASSQTDCFEDSKHPADNHEMSPLKDQEEKLEQKVDKNDNSSDELHGLERCSWSHERTAMSDLKPSDLSGTKSLVFSKLRRKKASNNGLQELPERKASVSNSASSTPSMKGDNATNPHPDVNQGDGMEICSKTEMVLALPKSSVASGYQDLGDSEKCHGDLSCNEPVGSPSLATSVHSKNLCNVQKVLENGHIIAKVAPKTKRELNNALKVKRSPALKKQEKDSYTKGNKQCIDENIASHDDVKSKKPSRLDTDVNSVKRLRRVLSKEEEEDTTKGHVSGGSLSSDGSGEKRPERHSKKHKLDDAEDSRPAKKSKDADKSGAITKSSTNSDLSQFSAKIREDKVMESKKSATSLKVDGHLVSKTGAHNDRVPMQGNEVILPLSKRHCHELEAVSNSEAKSARHKIHFRPRRRSCRIDDDDEEEGHRTPVHKQSAINLTTVKPDIPAPIQSQPGRGKDPVSSVNNGMIENPGFTREEKPLDDSISPVKIENDISSPCPGKIVERGAEKPSGLLVSPGNPEYQKSSSNEVRKTIISPKTSVGPGETTKLSEHKSIKPQSKTACSSSVSVKKAQSSSSKLSNQTPESSTRSHSQATTEKNRSTSKSEMSKFSSKSNMQMSVDAENRYVTNFSVEHNTEKDVLSGERSETAKQDKPATLSTDSKFTDSFKSMKHLIAAAQAKRRQAQSHCLPRENAFPGSISTPPVIQGRSPSPASSIPLSSGNSVQKDAKGTSAPSDSPSVLARQLSSTNQVELEEYEHKFSPGHRAPGGSLSGGTEAAVARDALEGMLETLSRTKDSIGRATRLAIDCAKYGIAGEIVELLIRKLEGEPSFHRRIDLFFLVDSITQCSHNQKGIAGASYVPTVQAALPRLLGAAAPPGASARENRRQCLKVLRLWLERKILPEPLLRQYMDDIDVPNDDTNDGFFLRRPSRAERSVDDPIREMEGMLVDEYGSNATFQLPGLLSSHVFEDEEEDLPRSPCKDTGNELPVEAIGVSEEPDTCAFTPSDPSDRHHHILEDVDGELEMEDVSALSKDEKSILRNDHLELESQHHKSDIAFQPALADQTEVSHLPVGPPPLPLDPPPLPLDPPPPPPPLPPSPPPPPPPPLSPSPPPPPPPPPLSAAPPLPSLPPPPPMVSSSPSSLLFHPSIQEYCRTSSGNQLAQMTGNAAFQGQEDASLKSEMGLQQPANFMTSGICNAQPITNFGSSRPYEYGHNDMYLTTQSSHSAQQFQQGSVPFHQRPYHPLPPAQTTPNHPFPPAQTPPNHFSHVNPMSQQNMQQPYNPYTFSSHPNSRRHFASDEQRRVHSSDFSPDNHHNAWVSGGRSSTTSFMQDGILRTNMERSSSNSVGFQLPLNAHMPSGASVPGCFDLQVWYLANSIFYCYHIGIDLVSYEFIQAMVFPRCCHAGLMFLPLIVGGQLNSESVSVYVVLDSMMWKLGTCNTDICGGGPFLPIEY</sequence>
<evidence type="ECO:0000256" key="6">
    <source>
        <dbReference type="ARBA" id="ARBA00023163"/>
    </source>
</evidence>
<keyword evidence="5" id="KW-0287">Flowering</keyword>
<organism evidence="11 12">
    <name type="scientific">Elaeis guineensis var. tenera</name>
    <name type="common">Oil palm</name>
    <dbReference type="NCBI Taxonomy" id="51953"/>
    <lineage>
        <taxon>Eukaryota</taxon>
        <taxon>Viridiplantae</taxon>
        <taxon>Streptophyta</taxon>
        <taxon>Embryophyta</taxon>
        <taxon>Tracheophyta</taxon>
        <taxon>Spermatophyta</taxon>
        <taxon>Magnoliopsida</taxon>
        <taxon>Liliopsida</taxon>
        <taxon>Arecaceae</taxon>
        <taxon>Arecoideae</taxon>
        <taxon>Cocoseae</taxon>
        <taxon>Elaeidinae</taxon>
        <taxon>Elaeis</taxon>
    </lineage>
</organism>
<evidence type="ECO:0000313" key="12">
    <source>
        <dbReference type="RefSeq" id="XP_029123506.1"/>
    </source>
</evidence>
<feature type="region of interest" description="Disordered" evidence="8">
    <location>
        <begin position="569"/>
        <end position="741"/>
    </location>
</feature>
<dbReference type="InterPro" id="IPR000313">
    <property type="entry name" value="PWWP_dom"/>
</dbReference>
<proteinExistence type="predicted"/>
<keyword evidence="6" id="KW-0804">Transcription</keyword>
<feature type="domain" description="CID" evidence="10">
    <location>
        <begin position="900"/>
        <end position="1041"/>
    </location>
</feature>
<feature type="compositionally biased region" description="Basic and acidic residues" evidence="8">
    <location>
        <begin position="427"/>
        <end position="445"/>
    </location>
</feature>
<accession>A0A8N4IB63</accession>
<evidence type="ECO:0000256" key="2">
    <source>
        <dbReference type="ARBA" id="ARBA00022473"/>
    </source>
</evidence>
<feature type="region of interest" description="Disordered" evidence="8">
    <location>
        <begin position="340"/>
        <end position="460"/>
    </location>
</feature>
<feature type="compositionally biased region" description="Basic and acidic residues" evidence="8">
    <location>
        <begin position="1420"/>
        <end position="1439"/>
    </location>
</feature>
<evidence type="ECO:0000259" key="9">
    <source>
        <dbReference type="PROSITE" id="PS50812"/>
    </source>
</evidence>
<evidence type="ECO:0000256" key="1">
    <source>
        <dbReference type="ARBA" id="ARBA00004123"/>
    </source>
</evidence>
<feature type="domain" description="PWWP" evidence="9">
    <location>
        <begin position="20"/>
        <end position="77"/>
    </location>
</feature>
<feature type="region of interest" description="Disordered" evidence="8">
    <location>
        <begin position="205"/>
        <end position="249"/>
    </location>
</feature>
<dbReference type="Pfam" id="PF00855">
    <property type="entry name" value="PWWP"/>
    <property type="match status" value="1"/>
</dbReference>
<keyword evidence="4" id="KW-0805">Transcription regulation</keyword>
<feature type="compositionally biased region" description="Polar residues" evidence="8">
    <location>
        <begin position="705"/>
        <end position="720"/>
    </location>
</feature>
<keyword evidence="3" id="KW-0507">mRNA processing</keyword>
<evidence type="ECO:0000256" key="4">
    <source>
        <dbReference type="ARBA" id="ARBA00023015"/>
    </source>
</evidence>
<feature type="compositionally biased region" description="Low complexity" evidence="8">
    <location>
        <begin position="224"/>
        <end position="234"/>
    </location>
</feature>
<keyword evidence="11" id="KW-1185">Reference proteome</keyword>
<feature type="compositionally biased region" description="Basic and acidic residues" evidence="8">
    <location>
        <begin position="136"/>
        <end position="176"/>
    </location>
</feature>
<feature type="compositionally biased region" description="Polar residues" evidence="8">
    <location>
        <begin position="856"/>
        <end position="872"/>
    </location>
</feature>
<dbReference type="RefSeq" id="XP_029123506.1">
    <property type="nucleotide sequence ID" value="XM_029267673.1"/>
</dbReference>
<protein>
    <submittedName>
        <fullName evidence="12">ENHANCER OF AG-4 protein 2 isoform X1</fullName>
    </submittedName>
</protein>
<feature type="compositionally biased region" description="Low complexity" evidence="8">
    <location>
        <begin position="402"/>
        <end position="413"/>
    </location>
</feature>
<dbReference type="SMART" id="SM00293">
    <property type="entry name" value="PWWP"/>
    <property type="match status" value="1"/>
</dbReference>
<reference evidence="12" key="1">
    <citation type="submission" date="2025-08" db="UniProtKB">
        <authorList>
            <consortium name="RefSeq"/>
        </authorList>
    </citation>
    <scope>IDENTIFICATION</scope>
</reference>
<feature type="compositionally biased region" description="Polar residues" evidence="8">
    <location>
        <begin position="1394"/>
        <end position="1414"/>
    </location>
</feature>
<dbReference type="Gene3D" id="2.30.30.140">
    <property type="match status" value="1"/>
</dbReference>
<keyword evidence="7" id="KW-0539">Nucleus</keyword>
<evidence type="ECO:0000259" key="10">
    <source>
        <dbReference type="PROSITE" id="PS51391"/>
    </source>
</evidence>
<evidence type="ECO:0000256" key="5">
    <source>
        <dbReference type="ARBA" id="ARBA00023089"/>
    </source>
</evidence>
<dbReference type="Gene3D" id="1.25.40.90">
    <property type="match status" value="1"/>
</dbReference>
<dbReference type="GO" id="GO:0009908">
    <property type="term" value="P:flower development"/>
    <property type="evidence" value="ECO:0007669"/>
    <property type="project" value="UniProtKB-KW"/>
</dbReference>
<feature type="compositionally biased region" description="Polar residues" evidence="8">
    <location>
        <begin position="1348"/>
        <end position="1358"/>
    </location>
</feature>
<dbReference type="GO" id="GO:0005634">
    <property type="term" value="C:nucleus"/>
    <property type="evidence" value="ECO:0007669"/>
    <property type="project" value="UniProtKB-SubCell"/>
</dbReference>
<dbReference type="SMART" id="SM00582">
    <property type="entry name" value="RPR"/>
    <property type="match status" value="1"/>
</dbReference>
<evidence type="ECO:0000313" key="11">
    <source>
        <dbReference type="Proteomes" id="UP000504607"/>
    </source>
</evidence>
<evidence type="ECO:0000256" key="7">
    <source>
        <dbReference type="ARBA" id="ARBA00023242"/>
    </source>
</evidence>
<dbReference type="GO" id="GO:0006397">
    <property type="term" value="P:mRNA processing"/>
    <property type="evidence" value="ECO:0007669"/>
    <property type="project" value="UniProtKB-KW"/>
</dbReference>
<dbReference type="PANTHER" id="PTHR12550:SF70">
    <property type="entry name" value="JIL-1 ANCHORING AND STABILIZING PROTEIN, ISOFORM A"/>
    <property type="match status" value="1"/>
</dbReference>
<dbReference type="Proteomes" id="UP000504607">
    <property type="component" value="Chromosome 12"/>
</dbReference>
<dbReference type="PROSITE" id="PS50812">
    <property type="entry name" value="PWWP"/>
    <property type="match status" value="1"/>
</dbReference>
<feature type="compositionally biased region" description="Polar residues" evidence="8">
    <location>
        <begin position="449"/>
        <end position="460"/>
    </location>
</feature>
<feature type="compositionally biased region" description="Low complexity" evidence="8">
    <location>
        <begin position="682"/>
        <end position="704"/>
    </location>
</feature>
<comment type="subcellular location">
    <subcellularLocation>
        <location evidence="1">Nucleus</location>
    </subcellularLocation>
</comment>